<sequence length="185" mass="20317">MGKRKCSTNKTTPTKKQEIKNPPEMKTTPFKQRIKLEKKAKQQQLTAAMATLAANHSIEEEELYAIRGGALVPVREQMLTHIRTEFRFNVAIFEILGRNETAALIARLDRNTLCPSSSALTIARMGPRAVEVLSAAVLLRLGSSGISNEFDGVCSLDVAAPLVEGLHGVKVSDLDLDVRSLMNFL</sequence>
<evidence type="ECO:0000313" key="2">
    <source>
        <dbReference type="Proteomes" id="UP000887566"/>
    </source>
</evidence>
<dbReference type="AlphaFoldDB" id="A0A914VYJ6"/>
<dbReference type="WBParaSite" id="PSAMB.scaffold2828size21018.g19287.t1">
    <property type="protein sequence ID" value="PSAMB.scaffold2828size21018.g19287.t1"/>
    <property type="gene ID" value="PSAMB.scaffold2828size21018.g19287"/>
</dbReference>
<keyword evidence="2" id="KW-1185">Reference proteome</keyword>
<reference evidence="3" key="1">
    <citation type="submission" date="2022-11" db="UniProtKB">
        <authorList>
            <consortium name="WormBaseParasite"/>
        </authorList>
    </citation>
    <scope>IDENTIFICATION</scope>
</reference>
<name>A0A914VYJ6_9BILA</name>
<dbReference type="Proteomes" id="UP000887566">
    <property type="component" value="Unplaced"/>
</dbReference>
<evidence type="ECO:0000256" key="1">
    <source>
        <dbReference type="SAM" id="MobiDB-lite"/>
    </source>
</evidence>
<proteinExistence type="predicted"/>
<feature type="region of interest" description="Disordered" evidence="1">
    <location>
        <begin position="1"/>
        <end position="28"/>
    </location>
</feature>
<protein>
    <submittedName>
        <fullName evidence="3">Uncharacterized protein</fullName>
    </submittedName>
</protein>
<organism evidence="2 3">
    <name type="scientific">Plectus sambesii</name>
    <dbReference type="NCBI Taxonomy" id="2011161"/>
    <lineage>
        <taxon>Eukaryota</taxon>
        <taxon>Metazoa</taxon>
        <taxon>Ecdysozoa</taxon>
        <taxon>Nematoda</taxon>
        <taxon>Chromadorea</taxon>
        <taxon>Plectida</taxon>
        <taxon>Plectina</taxon>
        <taxon>Plectoidea</taxon>
        <taxon>Plectidae</taxon>
        <taxon>Plectus</taxon>
    </lineage>
</organism>
<accession>A0A914VYJ6</accession>
<evidence type="ECO:0000313" key="3">
    <source>
        <dbReference type="WBParaSite" id="PSAMB.scaffold2828size21018.g19287.t1"/>
    </source>
</evidence>